<feature type="binding site" evidence="5">
    <location>
        <position position="226"/>
    </location>
    <ligand>
        <name>dimethylallyl diphosphate</name>
        <dbReference type="ChEBI" id="CHEBI:57623"/>
    </ligand>
</feature>
<feature type="binding site" evidence="5">
    <location>
        <position position="408"/>
    </location>
    <ligand>
        <name>(2E)-4-hydroxy-3-methylbut-2-enyl diphosphate</name>
        <dbReference type="ChEBI" id="CHEBI:128753"/>
    </ligand>
</feature>
<keyword evidence="3 5" id="KW-0408">Iron</keyword>
<dbReference type="PATRIC" id="fig|1415166.3.peg.5733"/>
<feature type="binding site" evidence="5">
    <location>
        <position position="259"/>
    </location>
    <ligand>
        <name>(2E)-4-hydroxy-3-methylbut-2-enyl diphosphate</name>
        <dbReference type="ChEBI" id="CHEBI:128753"/>
    </ligand>
</feature>
<dbReference type="GO" id="GO:0051745">
    <property type="term" value="F:4-hydroxy-3-methylbut-2-enyl diphosphate reductase activity"/>
    <property type="evidence" value="ECO:0007669"/>
    <property type="project" value="UniProtKB-UniRule"/>
</dbReference>
<comment type="function">
    <text evidence="5">Catalyzes the conversion of 1-hydroxy-2-methyl-2-(E)-butenyl 4-diphosphate (HMBPP) into a mixture of isopentenyl diphosphate (IPP) and dimethylallyl diphosphate (DMAPP). Acts in the terminal step of the DOXP/MEP pathway for isoprenoid precursor biosynthesis.</text>
</comment>
<feature type="binding site" evidence="5">
    <location>
        <position position="259"/>
    </location>
    <ligand>
        <name>isopentenyl diphosphate</name>
        <dbReference type="ChEBI" id="CHEBI:128769"/>
    </ligand>
</feature>
<dbReference type="Pfam" id="PF02401">
    <property type="entry name" value="LYTB"/>
    <property type="match status" value="1"/>
</dbReference>
<feature type="binding site" evidence="5">
    <location>
        <position position="309"/>
    </location>
    <ligand>
        <name>(2E)-4-hydroxy-3-methylbut-2-enyl diphosphate</name>
        <dbReference type="ChEBI" id="CHEBI:128753"/>
    </ligand>
</feature>
<feature type="binding site" evidence="5">
    <location>
        <position position="409"/>
    </location>
    <ligand>
        <name>isopentenyl diphosphate</name>
        <dbReference type="ChEBI" id="CHEBI:128769"/>
    </ligand>
</feature>
<dbReference type="KEGG" id="nno:NONO_c55620"/>
<dbReference type="GO" id="GO:0009116">
    <property type="term" value="P:nucleoside metabolic process"/>
    <property type="evidence" value="ECO:0007669"/>
    <property type="project" value="InterPro"/>
</dbReference>
<sequence length="491" mass="51917">MTRPGTVCAPLRSEWAALRGAVSAPLERTGRGPRRRYGDAAAGPVAVAGVAGALTNDLRPGDLVVASEIRRDGAELPSPAAVLLHGELLRLGLPARLGPVFSAERVVTGRTRAELADSGALAVDTESAFLAADAPHGESVAIRAIVDTPAAPLLRPGTMWRGIRALCSLRAAAPALDRWSAATGEREILLAGPRSFCAGVDRAIQIVEQTLRRYGAPVYVRRQIVHNTHVVDELSRRGAVFVEELDEVPEGAVVVLAAHGVAPEVRHQAVRRSLRVIDGTCPLVSKVHAEVRKFAAAGKTVFLIGHAEHEEVVGTRGEAPGNVLVVADPEAAARVSPPDPEQVAYVMQTTLALAEAEATAAVLRQRFPALSVPRKDDICYATTNRQHAVREIARQSDLVLVLGSRNSSNSLRLAEVAAADGVPARLVEDAGAVELDWLAGTHRIGVTAGASAPPHLVDDLVEALSGLGSVRVRHITVTEENVRFNLPREVS</sequence>
<feature type="binding site" evidence="5">
    <location>
        <position position="408"/>
    </location>
    <ligand>
        <name>isopentenyl diphosphate</name>
        <dbReference type="ChEBI" id="CHEBI:128769"/>
    </ligand>
</feature>
<evidence type="ECO:0000256" key="2">
    <source>
        <dbReference type="ARBA" id="ARBA00022723"/>
    </source>
</evidence>
<dbReference type="InterPro" id="IPR035994">
    <property type="entry name" value="Nucleoside_phosphorylase_sf"/>
</dbReference>
<dbReference type="InterPro" id="IPR003451">
    <property type="entry name" value="LytB/IspH"/>
</dbReference>
<dbReference type="Gene3D" id="3.40.1010.20">
    <property type="entry name" value="4-hydroxy-3-methylbut-2-enyl diphosphate reductase, catalytic domain"/>
    <property type="match status" value="2"/>
</dbReference>
<keyword evidence="5" id="KW-0414">Isoprene biosynthesis</keyword>
<dbReference type="HAMAP" id="MF_00191">
    <property type="entry name" value="IspH"/>
    <property type="match status" value="1"/>
</dbReference>
<evidence type="ECO:0000256" key="3">
    <source>
        <dbReference type="ARBA" id="ARBA00023004"/>
    </source>
</evidence>
<accession>W5TM66</accession>
<dbReference type="Gene3D" id="3.40.50.1580">
    <property type="entry name" value="Nucleoside phosphorylase domain"/>
    <property type="match status" value="1"/>
</dbReference>
<keyword evidence="7" id="KW-1185">Reference proteome</keyword>
<keyword evidence="4 5" id="KW-0411">Iron-sulfur</keyword>
<feature type="binding site" evidence="5">
    <location>
        <position position="226"/>
    </location>
    <ligand>
        <name>(2E)-4-hydroxy-3-methylbut-2-enyl diphosphate</name>
        <dbReference type="ChEBI" id="CHEBI:128753"/>
    </ligand>
</feature>
<feature type="binding site" evidence="5">
    <location>
        <position position="451"/>
    </location>
    <ligand>
        <name>dimethylallyl diphosphate</name>
        <dbReference type="ChEBI" id="CHEBI:57623"/>
    </ligand>
</feature>
<dbReference type="NCBIfam" id="TIGR00216">
    <property type="entry name" value="ispH_lytB"/>
    <property type="match status" value="1"/>
</dbReference>
<dbReference type="STRING" id="1415166.NONO_c55620"/>
<comment type="cofactor">
    <cofactor evidence="5">
        <name>[4Fe-4S] cluster</name>
        <dbReference type="ChEBI" id="CHEBI:49883"/>
    </cofactor>
    <text evidence="5">Binds 1 [4Fe-4S] cluster per subunit.</text>
</comment>
<dbReference type="GO" id="GO:0019288">
    <property type="term" value="P:isopentenyl diphosphate biosynthetic process, methylerythritol 4-phosphate pathway"/>
    <property type="evidence" value="ECO:0007669"/>
    <property type="project" value="UniProtKB-UniRule"/>
</dbReference>
<dbReference type="GO" id="GO:0016114">
    <property type="term" value="P:terpenoid biosynthetic process"/>
    <property type="evidence" value="ECO:0007669"/>
    <property type="project" value="UniProtKB-UniRule"/>
</dbReference>
<dbReference type="EMBL" id="CP006850">
    <property type="protein sequence ID" value="AHH20342.1"/>
    <property type="molecule type" value="Genomic_DNA"/>
</dbReference>
<dbReference type="Gene3D" id="3.40.50.11270">
    <property type="match status" value="1"/>
</dbReference>
<evidence type="ECO:0000256" key="5">
    <source>
        <dbReference type="HAMAP-Rule" id="MF_00191"/>
    </source>
</evidence>
<feature type="binding site" evidence="5">
    <location>
        <position position="309"/>
    </location>
    <ligand>
        <name>isopentenyl diphosphate</name>
        <dbReference type="ChEBI" id="CHEBI:128769"/>
    </ligand>
</feature>
<dbReference type="UniPathway" id="UPA00056">
    <property type="reaction ID" value="UER00097"/>
</dbReference>
<feature type="binding site" evidence="5">
    <location>
        <position position="407"/>
    </location>
    <ligand>
        <name>(2E)-4-hydroxy-3-methylbut-2-enyl diphosphate</name>
        <dbReference type="ChEBI" id="CHEBI:128753"/>
    </ligand>
</feature>
<dbReference type="eggNOG" id="COG0775">
    <property type="taxonomic scope" value="Bacteria"/>
</dbReference>
<feature type="binding site" evidence="5">
    <location>
        <position position="451"/>
    </location>
    <ligand>
        <name>(2E)-4-hydroxy-3-methylbut-2-enyl diphosphate</name>
        <dbReference type="ChEBI" id="CHEBI:128753"/>
    </ligand>
</feature>
<evidence type="ECO:0000256" key="1">
    <source>
        <dbReference type="ARBA" id="ARBA00022485"/>
    </source>
</evidence>
<dbReference type="EC" id="1.17.7.4" evidence="5"/>
<dbReference type="OrthoDB" id="9804068at2"/>
<feature type="binding site" evidence="5">
    <location>
        <position position="409"/>
    </location>
    <ligand>
        <name>dimethylallyl diphosphate</name>
        <dbReference type="ChEBI" id="CHEBI:57623"/>
    </ligand>
</feature>
<feature type="active site" description="Proton donor" evidence="5">
    <location>
        <position position="311"/>
    </location>
</feature>
<feature type="binding site" evidence="5">
    <location>
        <position position="281"/>
    </location>
    <ligand>
        <name>[4Fe-4S] cluster</name>
        <dbReference type="ChEBI" id="CHEBI:49883"/>
    </ligand>
</feature>
<dbReference type="AlphaFoldDB" id="W5TM66"/>
<dbReference type="CDD" id="cd13944">
    <property type="entry name" value="lytB_ispH"/>
    <property type="match status" value="1"/>
</dbReference>
<keyword evidence="5" id="KW-0560">Oxidoreductase</keyword>
<dbReference type="UniPathway" id="UPA00059">
    <property type="reaction ID" value="UER00105"/>
</dbReference>
<feature type="binding site" evidence="5">
    <location>
        <position position="259"/>
    </location>
    <ligand>
        <name>dimethylallyl diphosphate</name>
        <dbReference type="ChEBI" id="CHEBI:57623"/>
    </ligand>
</feature>
<feature type="binding site" evidence="5">
    <location>
        <position position="409"/>
    </location>
    <ligand>
        <name>(2E)-4-hydroxy-3-methylbut-2-enyl diphosphate</name>
        <dbReference type="ChEBI" id="CHEBI:128753"/>
    </ligand>
</feature>
<dbReference type="SUPFAM" id="SSF53167">
    <property type="entry name" value="Purine and uridine phosphorylases"/>
    <property type="match status" value="1"/>
</dbReference>
<feature type="binding site" evidence="5">
    <location>
        <position position="408"/>
    </location>
    <ligand>
        <name>dimethylallyl diphosphate</name>
        <dbReference type="ChEBI" id="CHEBI:57623"/>
    </ligand>
</feature>
<evidence type="ECO:0000256" key="4">
    <source>
        <dbReference type="ARBA" id="ARBA00023014"/>
    </source>
</evidence>
<evidence type="ECO:0000313" key="6">
    <source>
        <dbReference type="EMBL" id="AHH20342.1"/>
    </source>
</evidence>
<dbReference type="Proteomes" id="UP000019150">
    <property type="component" value="Chromosome"/>
</dbReference>
<dbReference type="HOGENOM" id="CLU_027486_3_1_11"/>
<feature type="binding site" evidence="5">
    <location>
        <position position="379"/>
    </location>
    <ligand>
        <name>[4Fe-4S] cluster</name>
        <dbReference type="ChEBI" id="CHEBI:49883"/>
    </ligand>
</feature>
<reference evidence="6 7" key="1">
    <citation type="journal article" date="2014" name="Appl. Environ. Microbiol.">
        <title>Insights into the Microbial Degradation of Rubber and Gutta-Percha by Analysis of the Complete Genome of Nocardia nova SH22a.</title>
        <authorList>
            <person name="Luo Q."/>
            <person name="Hiessl S."/>
            <person name="Poehlein A."/>
            <person name="Daniel R."/>
            <person name="Steinbuchel A."/>
        </authorList>
    </citation>
    <scope>NUCLEOTIDE SEQUENCE [LARGE SCALE GENOMIC DNA]</scope>
    <source>
        <strain evidence="6">SH22a</strain>
    </source>
</reference>
<proteinExistence type="inferred from homology"/>
<organism evidence="6 7">
    <name type="scientific">Nocardia nova SH22a</name>
    <dbReference type="NCBI Taxonomy" id="1415166"/>
    <lineage>
        <taxon>Bacteria</taxon>
        <taxon>Bacillati</taxon>
        <taxon>Actinomycetota</taxon>
        <taxon>Actinomycetes</taxon>
        <taxon>Mycobacteriales</taxon>
        <taxon>Nocardiaceae</taxon>
        <taxon>Nocardia</taxon>
    </lineage>
</organism>
<evidence type="ECO:0000313" key="7">
    <source>
        <dbReference type="Proteomes" id="UP000019150"/>
    </source>
</evidence>
<keyword evidence="2 5" id="KW-0479">Metal-binding</keyword>
<dbReference type="PANTHER" id="PTHR30426">
    <property type="entry name" value="4-HYDROXY-3-METHYLBUT-2-ENYL DIPHOSPHATE REDUCTASE"/>
    <property type="match status" value="1"/>
</dbReference>
<dbReference type="eggNOG" id="COG0761">
    <property type="taxonomic scope" value="Bacteria"/>
</dbReference>
<dbReference type="PANTHER" id="PTHR30426:SF0">
    <property type="entry name" value="4-HYDROXY-3-METHYLBUT-2-ENYL DIPHOSPHATE REDUCTASE"/>
    <property type="match status" value="1"/>
</dbReference>
<feature type="binding site" evidence="5">
    <location>
        <position position="451"/>
    </location>
    <ligand>
        <name>isopentenyl diphosphate</name>
        <dbReference type="ChEBI" id="CHEBI:128769"/>
    </ligand>
</feature>
<name>W5TM66_9NOCA</name>
<dbReference type="GO" id="GO:0050992">
    <property type="term" value="P:dimethylallyl diphosphate biosynthetic process"/>
    <property type="evidence" value="ECO:0007669"/>
    <property type="project" value="UniProtKB-UniRule"/>
</dbReference>
<feature type="binding site" evidence="5">
    <location>
        <position position="349"/>
    </location>
    <ligand>
        <name>(2E)-4-hydroxy-3-methylbut-2-enyl diphosphate</name>
        <dbReference type="ChEBI" id="CHEBI:128753"/>
    </ligand>
</feature>
<protein>
    <recommendedName>
        <fullName evidence="5">4-hydroxy-3-methylbut-2-enyl diphosphate reductase</fullName>
        <shortName evidence="5">HMBPP reductase</shortName>
        <ecNumber evidence="5">1.17.7.4</ecNumber>
    </recommendedName>
</protein>
<feature type="binding site" evidence="5">
    <location>
        <position position="309"/>
    </location>
    <ligand>
        <name>dimethylallyl diphosphate</name>
        <dbReference type="ChEBI" id="CHEBI:57623"/>
    </ligand>
</feature>
<dbReference type="GO" id="GO:0051539">
    <property type="term" value="F:4 iron, 4 sulfur cluster binding"/>
    <property type="evidence" value="ECO:0007669"/>
    <property type="project" value="UniProtKB-UniRule"/>
</dbReference>
<gene>
    <name evidence="6" type="primary">ispH1</name>
    <name evidence="5" type="synonym">ispH</name>
    <name evidence="6" type="ORF">NONO_c55620</name>
</gene>
<comment type="pathway">
    <text evidence="5">Isoprenoid biosynthesis; isopentenyl diphosphate biosynthesis via DXP pathway; isopentenyl diphosphate from 1-deoxy-D-xylulose 5-phosphate: step 6/6.</text>
</comment>
<feature type="binding site" evidence="5">
    <location>
        <position position="197"/>
    </location>
    <ligand>
        <name>[4Fe-4S] cluster</name>
        <dbReference type="ChEBI" id="CHEBI:49883"/>
    </ligand>
</feature>
<comment type="similarity">
    <text evidence="5">Belongs to the IspH family.</text>
</comment>
<dbReference type="GO" id="GO:0046872">
    <property type="term" value="F:metal ion binding"/>
    <property type="evidence" value="ECO:0007669"/>
    <property type="project" value="UniProtKB-KW"/>
</dbReference>
<feature type="binding site" evidence="5">
    <location>
        <position position="407"/>
    </location>
    <ligand>
        <name>dimethylallyl diphosphate</name>
        <dbReference type="ChEBI" id="CHEBI:57623"/>
    </ligand>
</feature>
<comment type="catalytic activity">
    <reaction evidence="5">
        <text>isopentenyl diphosphate + 2 oxidized [2Fe-2S]-[ferredoxin] + H2O = (2E)-4-hydroxy-3-methylbut-2-enyl diphosphate + 2 reduced [2Fe-2S]-[ferredoxin] + 2 H(+)</text>
        <dbReference type="Rhea" id="RHEA:24488"/>
        <dbReference type="Rhea" id="RHEA-COMP:10000"/>
        <dbReference type="Rhea" id="RHEA-COMP:10001"/>
        <dbReference type="ChEBI" id="CHEBI:15377"/>
        <dbReference type="ChEBI" id="CHEBI:15378"/>
        <dbReference type="ChEBI" id="CHEBI:33737"/>
        <dbReference type="ChEBI" id="CHEBI:33738"/>
        <dbReference type="ChEBI" id="CHEBI:128753"/>
        <dbReference type="ChEBI" id="CHEBI:128769"/>
        <dbReference type="EC" id="1.17.7.4"/>
    </reaction>
</comment>
<feature type="binding site" evidence="5">
    <location>
        <position position="226"/>
    </location>
    <ligand>
        <name>isopentenyl diphosphate</name>
        <dbReference type="ChEBI" id="CHEBI:128769"/>
    </ligand>
</feature>
<keyword evidence="1 5" id="KW-0004">4Fe-4S</keyword>
<comment type="catalytic activity">
    <reaction evidence="5">
        <text>dimethylallyl diphosphate + 2 oxidized [2Fe-2S]-[ferredoxin] + H2O = (2E)-4-hydroxy-3-methylbut-2-enyl diphosphate + 2 reduced [2Fe-2S]-[ferredoxin] + 2 H(+)</text>
        <dbReference type="Rhea" id="RHEA:24825"/>
        <dbReference type="Rhea" id="RHEA-COMP:10000"/>
        <dbReference type="Rhea" id="RHEA-COMP:10001"/>
        <dbReference type="ChEBI" id="CHEBI:15377"/>
        <dbReference type="ChEBI" id="CHEBI:15378"/>
        <dbReference type="ChEBI" id="CHEBI:33737"/>
        <dbReference type="ChEBI" id="CHEBI:33738"/>
        <dbReference type="ChEBI" id="CHEBI:57623"/>
        <dbReference type="ChEBI" id="CHEBI:128753"/>
        <dbReference type="EC" id="1.17.7.4"/>
    </reaction>
</comment>
<feature type="binding site" evidence="5">
    <location>
        <position position="407"/>
    </location>
    <ligand>
        <name>isopentenyl diphosphate</name>
        <dbReference type="ChEBI" id="CHEBI:128769"/>
    </ligand>
</feature>
<comment type="pathway">
    <text evidence="5">Isoprenoid biosynthesis; dimethylallyl diphosphate biosynthesis; dimethylallyl diphosphate from (2E)-4-hydroxy-3-methylbutenyl diphosphate: step 1/1.</text>
</comment>